<dbReference type="Proteomes" id="UP000050668">
    <property type="component" value="Unassembled WGS sequence"/>
</dbReference>
<proteinExistence type="inferred from homology"/>
<evidence type="ECO:0000259" key="4">
    <source>
        <dbReference type="Pfam" id="PF07859"/>
    </source>
</evidence>
<sequence length="309" mass="34045">MTQLTNEAIRYIEDTDTGLHYYEMTPQEARASRTVPKWQSALAPTLASIEDKKITVRDDSKINVRIYTPVNEKMLPIIVYYHGGGWVFGDLESADAGCQLLADKAQAIVVSIDYRLAPEFPFPTPVFDAYDALLWVHEHAAELNGDPSRLIVAGDSAGGNLATVMTHIAKQENGPAITAQALIYPVTNTNFTMDSYKKFGAHFGLDIQGMEWFSGHYSISENLANPLVSPLQAKDFTDLPKTILLAGEADVLFDEGVSYAEKLATAGVEVKHIVMPGLIHSYFSKMEYFEKATIETVEKIAAFINCPSS</sequence>
<dbReference type="EMBL" id="LGRV01000003">
    <property type="protein sequence ID" value="KOS68425.1"/>
    <property type="molecule type" value="Genomic_DNA"/>
</dbReference>
<dbReference type="PANTHER" id="PTHR48081:SF8">
    <property type="entry name" value="ALPHA_BETA HYDROLASE FOLD-3 DOMAIN-CONTAINING PROTEIN-RELATED"/>
    <property type="match status" value="1"/>
</dbReference>
<dbReference type="SUPFAM" id="SSF53474">
    <property type="entry name" value="alpha/beta-Hydrolases"/>
    <property type="match status" value="1"/>
</dbReference>
<dbReference type="PROSITE" id="PS01174">
    <property type="entry name" value="LIPASE_GDXG_SER"/>
    <property type="match status" value="1"/>
</dbReference>
<organism evidence="5 6">
    <name type="scientific">Lysinibacillus contaminans</name>
    <dbReference type="NCBI Taxonomy" id="1293441"/>
    <lineage>
        <taxon>Bacteria</taxon>
        <taxon>Bacillati</taxon>
        <taxon>Bacillota</taxon>
        <taxon>Bacilli</taxon>
        <taxon>Bacillales</taxon>
        <taxon>Bacillaceae</taxon>
        <taxon>Lysinibacillus</taxon>
    </lineage>
</organism>
<dbReference type="Pfam" id="PF07859">
    <property type="entry name" value="Abhydrolase_3"/>
    <property type="match status" value="1"/>
</dbReference>
<evidence type="ECO:0000313" key="5">
    <source>
        <dbReference type="EMBL" id="KOS68425.1"/>
    </source>
</evidence>
<evidence type="ECO:0000256" key="3">
    <source>
        <dbReference type="PROSITE-ProRule" id="PRU10038"/>
    </source>
</evidence>
<evidence type="ECO:0000256" key="1">
    <source>
        <dbReference type="ARBA" id="ARBA00010515"/>
    </source>
</evidence>
<feature type="domain" description="Alpha/beta hydrolase fold-3" evidence="4">
    <location>
        <begin position="78"/>
        <end position="283"/>
    </location>
</feature>
<reference evidence="6" key="1">
    <citation type="submission" date="2015-07" db="EMBL/GenBank/DDBJ databases">
        <title>Fjat-14205 dsm 2895.</title>
        <authorList>
            <person name="Liu B."/>
            <person name="Wang J."/>
            <person name="Zhu Y."/>
            <person name="Liu G."/>
            <person name="Chen Q."/>
            <person name="Chen Z."/>
            <person name="Lan J."/>
            <person name="Che J."/>
            <person name="Ge C."/>
            <person name="Shi H."/>
            <person name="Pan Z."/>
            <person name="Liu X."/>
        </authorList>
    </citation>
    <scope>NUCLEOTIDE SEQUENCE [LARGE SCALE GENOMIC DNA]</scope>
    <source>
        <strain evidence="6">DSM 25560</strain>
    </source>
</reference>
<name>A0ABR5K108_9BACI</name>
<dbReference type="InterPro" id="IPR033140">
    <property type="entry name" value="Lipase_GDXG_put_SER_AS"/>
</dbReference>
<keyword evidence="2" id="KW-0378">Hydrolase</keyword>
<dbReference type="InterPro" id="IPR013094">
    <property type="entry name" value="AB_hydrolase_3"/>
</dbReference>
<gene>
    <name evidence="5" type="ORF">AEA09_07560</name>
</gene>
<evidence type="ECO:0000256" key="2">
    <source>
        <dbReference type="ARBA" id="ARBA00022801"/>
    </source>
</evidence>
<dbReference type="PANTHER" id="PTHR48081">
    <property type="entry name" value="AB HYDROLASE SUPERFAMILY PROTEIN C4A8.06C"/>
    <property type="match status" value="1"/>
</dbReference>
<comment type="caution">
    <text evidence="5">The sequence shown here is derived from an EMBL/GenBank/DDBJ whole genome shotgun (WGS) entry which is preliminary data.</text>
</comment>
<evidence type="ECO:0000313" key="6">
    <source>
        <dbReference type="Proteomes" id="UP000050668"/>
    </source>
</evidence>
<comment type="similarity">
    <text evidence="1">Belongs to the 'GDXG' lipolytic enzyme family.</text>
</comment>
<dbReference type="Gene3D" id="3.40.50.1820">
    <property type="entry name" value="alpha/beta hydrolase"/>
    <property type="match status" value="1"/>
</dbReference>
<feature type="active site" evidence="3">
    <location>
        <position position="156"/>
    </location>
</feature>
<dbReference type="RefSeq" id="WP_053583252.1">
    <property type="nucleotide sequence ID" value="NZ_LGRV01000003.1"/>
</dbReference>
<dbReference type="InterPro" id="IPR050300">
    <property type="entry name" value="GDXG_lipolytic_enzyme"/>
</dbReference>
<dbReference type="InterPro" id="IPR029058">
    <property type="entry name" value="AB_hydrolase_fold"/>
</dbReference>
<protein>
    <submittedName>
        <fullName evidence="5">Esterase</fullName>
    </submittedName>
</protein>
<keyword evidence="6" id="KW-1185">Reference proteome</keyword>
<accession>A0ABR5K108</accession>